<sequence length="127" mass="13944">MIIDCQGFPVQSALNGKNGQPAPNAFCRITKVYTGYIKPPVNDVTLRSTAWLFFPAEAPVSPLCKYAARPGFSSRDAPPRPGCKGWALLSTLRLRPAATGWLLTMYHSERALLHLSSPPFAFFSFLS</sequence>
<reference evidence="1 2" key="1">
    <citation type="submission" date="2021-06" db="EMBL/GenBank/DDBJ databases">
        <title>Caerostris extrusa draft genome.</title>
        <authorList>
            <person name="Kono N."/>
            <person name="Arakawa K."/>
        </authorList>
    </citation>
    <scope>NUCLEOTIDE SEQUENCE [LARGE SCALE GENOMIC DNA]</scope>
</reference>
<protein>
    <submittedName>
        <fullName evidence="1">Uncharacterized protein</fullName>
    </submittedName>
</protein>
<gene>
    <name evidence="1" type="ORF">CEXT_326041</name>
</gene>
<dbReference type="EMBL" id="BPLR01017115">
    <property type="protein sequence ID" value="GIY88868.1"/>
    <property type="molecule type" value="Genomic_DNA"/>
</dbReference>
<evidence type="ECO:0000313" key="2">
    <source>
        <dbReference type="Proteomes" id="UP001054945"/>
    </source>
</evidence>
<organism evidence="1 2">
    <name type="scientific">Caerostris extrusa</name>
    <name type="common">Bark spider</name>
    <name type="synonym">Caerostris bankana</name>
    <dbReference type="NCBI Taxonomy" id="172846"/>
    <lineage>
        <taxon>Eukaryota</taxon>
        <taxon>Metazoa</taxon>
        <taxon>Ecdysozoa</taxon>
        <taxon>Arthropoda</taxon>
        <taxon>Chelicerata</taxon>
        <taxon>Arachnida</taxon>
        <taxon>Araneae</taxon>
        <taxon>Araneomorphae</taxon>
        <taxon>Entelegynae</taxon>
        <taxon>Araneoidea</taxon>
        <taxon>Araneidae</taxon>
        <taxon>Caerostris</taxon>
    </lineage>
</organism>
<accession>A0AAV4X2S6</accession>
<evidence type="ECO:0000313" key="1">
    <source>
        <dbReference type="EMBL" id="GIY88868.1"/>
    </source>
</evidence>
<comment type="caution">
    <text evidence="1">The sequence shown here is derived from an EMBL/GenBank/DDBJ whole genome shotgun (WGS) entry which is preliminary data.</text>
</comment>
<keyword evidence="2" id="KW-1185">Reference proteome</keyword>
<dbReference type="AlphaFoldDB" id="A0AAV4X2S6"/>
<name>A0AAV4X2S6_CAEEX</name>
<proteinExistence type="predicted"/>
<dbReference type="Proteomes" id="UP001054945">
    <property type="component" value="Unassembled WGS sequence"/>
</dbReference>